<comment type="caution">
    <text evidence="2">The sequence shown here is derived from an EMBL/GenBank/DDBJ whole genome shotgun (WGS) entry which is preliminary data.</text>
</comment>
<dbReference type="InterPro" id="IPR010982">
    <property type="entry name" value="Lambda_DNA-bd_dom_sf"/>
</dbReference>
<name>A0A2T0GSF6_ACTMO</name>
<dbReference type="Gene3D" id="1.25.40.10">
    <property type="entry name" value="Tetratricopeptide repeat domain"/>
    <property type="match status" value="1"/>
</dbReference>
<organism evidence="2 3">
    <name type="scientific">Actinopolyspora mortivallis</name>
    <dbReference type="NCBI Taxonomy" id="33906"/>
    <lineage>
        <taxon>Bacteria</taxon>
        <taxon>Bacillati</taxon>
        <taxon>Actinomycetota</taxon>
        <taxon>Actinomycetes</taxon>
        <taxon>Actinopolysporales</taxon>
        <taxon>Actinopolysporaceae</taxon>
        <taxon>Actinopolyspora</taxon>
    </lineage>
</organism>
<protein>
    <submittedName>
        <fullName evidence="2">Transcriptional regulator</fullName>
    </submittedName>
</protein>
<keyword evidence="3" id="KW-1185">Reference proteome</keyword>
<dbReference type="SUPFAM" id="SSF48452">
    <property type="entry name" value="TPR-like"/>
    <property type="match status" value="1"/>
</dbReference>
<dbReference type="InterPro" id="IPR001387">
    <property type="entry name" value="Cro/C1-type_HTH"/>
</dbReference>
<gene>
    <name evidence="2" type="ORF">CEP50_17950</name>
</gene>
<proteinExistence type="predicted"/>
<dbReference type="GO" id="GO:0003677">
    <property type="term" value="F:DNA binding"/>
    <property type="evidence" value="ECO:0007669"/>
    <property type="project" value="InterPro"/>
</dbReference>
<sequence length="422" mass="46534">MSEQGRLFGTELRRVRISAGISLDKLSELVHYSKGYLSKVETGHKRPSPELARVCDSKLGAGGTLSELVPLPPSGAPRSEEDGEVWLMGSDRDDTSRWPTVNRRGLLTVGAMSAVSPATFLGSASAMEERSLETFWSMFGQFRELGQTANHAVVLPALVAHTHTLGELADNATARNRDEILVLGSRYAEYTGWMAQEAGEERTALRWTERAADMAEAAGEHDLVNYTRVRRALFALYRNDARRTVELAQQARDGRIPPRIRALALQREAQGHALAGDYDSCMRVLDHAREAYEVASSDTALALGSTNLADPVAMVTGWCLHDLGRPGEAIPVLDREIQRVPVRASRSRARYGVRRALAHAAEGNVEHACALTERILDTVDAIESATVTTDLRRLRHTLVRFRDNPAVKELTPRLTQSLRARL</sequence>
<dbReference type="Gene3D" id="1.10.260.40">
    <property type="entry name" value="lambda repressor-like DNA-binding domains"/>
    <property type="match status" value="1"/>
</dbReference>
<dbReference type="RefSeq" id="WP_106115103.1">
    <property type="nucleotide sequence ID" value="NZ_PVSR01000047.1"/>
</dbReference>
<evidence type="ECO:0000313" key="2">
    <source>
        <dbReference type="EMBL" id="PRW61973.1"/>
    </source>
</evidence>
<dbReference type="STRING" id="1050202.GCA_000384035_00457"/>
<dbReference type="SUPFAM" id="SSF47413">
    <property type="entry name" value="lambda repressor-like DNA-binding domains"/>
    <property type="match status" value="1"/>
</dbReference>
<accession>A0A2T0GSF6</accession>
<evidence type="ECO:0000313" key="3">
    <source>
        <dbReference type="Proteomes" id="UP000239352"/>
    </source>
</evidence>
<dbReference type="Pfam" id="PF13560">
    <property type="entry name" value="HTH_31"/>
    <property type="match status" value="1"/>
</dbReference>
<evidence type="ECO:0000259" key="1">
    <source>
        <dbReference type="PROSITE" id="PS50943"/>
    </source>
</evidence>
<dbReference type="EMBL" id="PVSR01000047">
    <property type="protein sequence ID" value="PRW61973.1"/>
    <property type="molecule type" value="Genomic_DNA"/>
</dbReference>
<dbReference type="InterPro" id="IPR011990">
    <property type="entry name" value="TPR-like_helical_dom_sf"/>
</dbReference>
<dbReference type="AlphaFoldDB" id="A0A2T0GSF6"/>
<dbReference type="InParanoid" id="A0A2T0GSF6"/>
<dbReference type="Proteomes" id="UP000239352">
    <property type="component" value="Unassembled WGS sequence"/>
</dbReference>
<feature type="domain" description="HTH cro/C1-type" evidence="1">
    <location>
        <begin position="12"/>
        <end position="68"/>
    </location>
</feature>
<dbReference type="PROSITE" id="PS50943">
    <property type="entry name" value="HTH_CROC1"/>
    <property type="match status" value="1"/>
</dbReference>
<reference evidence="2 3" key="1">
    <citation type="submission" date="2018-03" db="EMBL/GenBank/DDBJ databases">
        <title>Actinopolyspora mortivallis from Sahara, screening for active biomolecules.</title>
        <authorList>
            <person name="Selama O."/>
            <person name="Wellington E.M.H."/>
            <person name="Hacene H."/>
        </authorList>
    </citation>
    <scope>NUCLEOTIDE SEQUENCE [LARGE SCALE GENOMIC DNA]</scope>
    <source>
        <strain evidence="2 3">M5A</strain>
    </source>
</reference>
<dbReference type="SMART" id="SM00530">
    <property type="entry name" value="HTH_XRE"/>
    <property type="match status" value="1"/>
</dbReference>
<dbReference type="CDD" id="cd00093">
    <property type="entry name" value="HTH_XRE"/>
    <property type="match status" value="1"/>
</dbReference>